<name>D6U159_KTERA</name>
<dbReference type="EMBL" id="ADVG01000004">
    <property type="protein sequence ID" value="EFH82549.1"/>
    <property type="molecule type" value="Genomic_DNA"/>
</dbReference>
<gene>
    <name evidence="1" type="ORF">Krac_3368</name>
</gene>
<evidence type="ECO:0000313" key="1">
    <source>
        <dbReference type="EMBL" id="EFH82549.1"/>
    </source>
</evidence>
<organism evidence="1 2">
    <name type="scientific">Ktedonobacter racemifer DSM 44963</name>
    <dbReference type="NCBI Taxonomy" id="485913"/>
    <lineage>
        <taxon>Bacteria</taxon>
        <taxon>Bacillati</taxon>
        <taxon>Chloroflexota</taxon>
        <taxon>Ktedonobacteria</taxon>
        <taxon>Ktedonobacterales</taxon>
        <taxon>Ktedonobacteraceae</taxon>
        <taxon>Ktedonobacter</taxon>
    </lineage>
</organism>
<dbReference type="InParanoid" id="D6U159"/>
<dbReference type="AlphaFoldDB" id="D6U159"/>
<dbReference type="Proteomes" id="UP000004508">
    <property type="component" value="Unassembled WGS sequence"/>
</dbReference>
<keyword evidence="2" id="KW-1185">Reference proteome</keyword>
<proteinExistence type="predicted"/>
<protein>
    <submittedName>
        <fullName evidence="1">Uncharacterized protein</fullName>
    </submittedName>
</protein>
<accession>D6U159</accession>
<evidence type="ECO:0000313" key="2">
    <source>
        <dbReference type="Proteomes" id="UP000004508"/>
    </source>
</evidence>
<reference evidence="1 2" key="1">
    <citation type="journal article" date="2011" name="Stand. Genomic Sci.">
        <title>Non-contiguous finished genome sequence and contextual data of the filamentous soil bacterium Ktedonobacter racemifer type strain (SOSP1-21).</title>
        <authorList>
            <person name="Chang Y.J."/>
            <person name="Land M."/>
            <person name="Hauser L."/>
            <person name="Chertkov O."/>
            <person name="Del Rio T.G."/>
            <person name="Nolan M."/>
            <person name="Copeland A."/>
            <person name="Tice H."/>
            <person name="Cheng J.F."/>
            <person name="Lucas S."/>
            <person name="Han C."/>
            <person name="Goodwin L."/>
            <person name="Pitluck S."/>
            <person name="Ivanova N."/>
            <person name="Ovchinikova G."/>
            <person name="Pati A."/>
            <person name="Chen A."/>
            <person name="Palaniappan K."/>
            <person name="Mavromatis K."/>
            <person name="Liolios K."/>
            <person name="Brettin T."/>
            <person name="Fiebig A."/>
            <person name="Rohde M."/>
            <person name="Abt B."/>
            <person name="Goker M."/>
            <person name="Detter J.C."/>
            <person name="Woyke T."/>
            <person name="Bristow J."/>
            <person name="Eisen J.A."/>
            <person name="Markowitz V."/>
            <person name="Hugenholtz P."/>
            <person name="Kyrpides N.C."/>
            <person name="Klenk H.P."/>
            <person name="Lapidus A."/>
        </authorList>
    </citation>
    <scope>NUCLEOTIDE SEQUENCE [LARGE SCALE GENOMIC DNA]</scope>
    <source>
        <strain evidence="2">DSM 44963</strain>
    </source>
</reference>
<comment type="caution">
    <text evidence="1">The sequence shown here is derived from an EMBL/GenBank/DDBJ whole genome shotgun (WGS) entry which is preliminary data.</text>
</comment>
<sequence>MRLTAVVVFWRGCVARAFLQSGNGAFFSAVTAESSLFRSMYLYYPLLCPW</sequence>